<dbReference type="InterPro" id="IPR015421">
    <property type="entry name" value="PyrdxlP-dep_Trfase_major"/>
</dbReference>
<dbReference type="InterPro" id="IPR015422">
    <property type="entry name" value="PyrdxlP-dep_Trfase_small"/>
</dbReference>
<dbReference type="InterPro" id="IPR004839">
    <property type="entry name" value="Aminotransferase_I/II_large"/>
</dbReference>
<dbReference type="PANTHER" id="PTHR43643">
    <property type="entry name" value="HISTIDINOL-PHOSPHATE AMINOTRANSFERASE 2"/>
    <property type="match status" value="1"/>
</dbReference>
<dbReference type="Pfam" id="PF00155">
    <property type="entry name" value="Aminotran_1_2"/>
    <property type="match status" value="1"/>
</dbReference>
<dbReference type="GO" id="GO:0030170">
    <property type="term" value="F:pyridoxal phosphate binding"/>
    <property type="evidence" value="ECO:0007669"/>
    <property type="project" value="InterPro"/>
</dbReference>
<dbReference type="GO" id="GO:0008483">
    <property type="term" value="F:transaminase activity"/>
    <property type="evidence" value="ECO:0007669"/>
    <property type="project" value="UniProtKB-KW"/>
</dbReference>
<accession>A0AAJ4TJQ9</accession>
<dbReference type="SUPFAM" id="SSF53383">
    <property type="entry name" value="PLP-dependent transferases"/>
    <property type="match status" value="1"/>
</dbReference>
<comment type="similarity">
    <text evidence="1">Belongs to the class-II pyridoxal-phosphate-dependent aminotransferase family. Histidinol-phosphate aminotransferase subfamily.</text>
</comment>
<dbReference type="Gene3D" id="3.40.640.10">
    <property type="entry name" value="Type I PLP-dependent aspartate aminotransferase-like (Major domain)"/>
    <property type="match status" value="1"/>
</dbReference>
<evidence type="ECO:0000256" key="2">
    <source>
        <dbReference type="ARBA" id="ARBA00022576"/>
    </source>
</evidence>
<reference evidence="7" key="1">
    <citation type="submission" date="2021-06" db="EMBL/GenBank/DDBJ databases">
        <title>Emergence of genetically related NDM-1-producing Providencia rettgeri strains in Argentina.</title>
        <authorList>
            <person name="Pasteran F."/>
            <person name="Meo A."/>
            <person name="Gomez S."/>
            <person name="Derdoy L."/>
            <person name="Albronoz E."/>
            <person name="Faccone D."/>
            <person name="Guerriero L."/>
            <person name="Archuby D."/>
            <person name="Tarzia A."/>
            <person name="Lopez M."/>
            <person name="Corso A."/>
        </authorList>
    </citation>
    <scope>NUCLEOTIDE SEQUENCE</scope>
    <source>
        <strain evidence="7">PreM15628</strain>
    </source>
</reference>
<dbReference type="RefSeq" id="WP_140172496.1">
    <property type="nucleotide sequence ID" value="NZ_CAHPQZ010000039.1"/>
</dbReference>
<feature type="domain" description="Aminotransferase class I/classII large" evidence="6">
    <location>
        <begin position="41"/>
        <end position="371"/>
    </location>
</feature>
<dbReference type="Proteomes" id="UP000682358">
    <property type="component" value="Chromosome"/>
</dbReference>
<dbReference type="PROSITE" id="PS51318">
    <property type="entry name" value="TAT"/>
    <property type="match status" value="1"/>
</dbReference>
<dbReference type="InterPro" id="IPR015424">
    <property type="entry name" value="PyrdxlP-dep_Trfase"/>
</dbReference>
<organism evidence="7 8">
    <name type="scientific">Providencia rettgeri</name>
    <dbReference type="NCBI Taxonomy" id="587"/>
    <lineage>
        <taxon>Bacteria</taxon>
        <taxon>Pseudomonadati</taxon>
        <taxon>Pseudomonadota</taxon>
        <taxon>Gammaproteobacteria</taxon>
        <taxon>Enterobacterales</taxon>
        <taxon>Morganellaceae</taxon>
        <taxon>Providencia</taxon>
    </lineage>
</organism>
<dbReference type="EMBL" id="CP076405">
    <property type="protein sequence ID" value="QWQ22362.1"/>
    <property type="molecule type" value="Genomic_DNA"/>
</dbReference>
<keyword evidence="3" id="KW-0808">Transferase</keyword>
<dbReference type="InterPro" id="IPR050106">
    <property type="entry name" value="HistidinolP_aminotransfase"/>
</dbReference>
<name>A0AAJ4TJQ9_PRORE</name>
<keyword evidence="5" id="KW-0732">Signal</keyword>
<dbReference type="CDD" id="cd00609">
    <property type="entry name" value="AAT_like"/>
    <property type="match status" value="1"/>
</dbReference>
<dbReference type="InterPro" id="IPR006311">
    <property type="entry name" value="TAT_signal"/>
</dbReference>
<dbReference type="Gene3D" id="3.90.1150.10">
    <property type="entry name" value="Aspartate Aminotransferase, domain 1"/>
    <property type="match status" value="1"/>
</dbReference>
<evidence type="ECO:0000256" key="1">
    <source>
        <dbReference type="ARBA" id="ARBA00007970"/>
    </source>
</evidence>
<proteinExistence type="inferred from homology"/>
<feature type="signal peptide" evidence="5">
    <location>
        <begin position="1"/>
        <end position="26"/>
    </location>
</feature>
<keyword evidence="4" id="KW-0663">Pyridoxal phosphate</keyword>
<feature type="chain" id="PRO_5042607395" evidence="5">
    <location>
        <begin position="27"/>
        <end position="383"/>
    </location>
</feature>
<sequence length="383" mass="42212">MDRRSFLKSSSLVAGGLALNSLFNHAVAQNSNIVLPSEKHPLLLNFNENSLGMSEKAKEAIIKALPNAFRYPDDARAELQKNIGELYSLSDENISIGNGSSETIQATVAMLANKAKKLGINIQLVTPDPTFNYAELYSLPLGVTITKIPLKTDLSFDLAKMEQAANDFDGLSMVYICNPNNPTAMITPYSQLDKWLSKDSDNTFFIVDEAYAEFVEDPNFTSAIKLVKKGQNNLIVTRTFSKIFALAGLRVGYGVATPEIIAAVDTFLSIDNTNTAGAVAAIASLKDKSFIQYSLKSNDISRKIVEKALNEIGLEYAPSQANFIFHKVKGDVKTYQQRMADAHVMVGREFPPAVGWNRLTLGTPEEMQQFVVILKQFHEKGWV</sequence>
<evidence type="ECO:0000256" key="4">
    <source>
        <dbReference type="ARBA" id="ARBA00022898"/>
    </source>
</evidence>
<keyword evidence="2 7" id="KW-0032">Aminotransferase</keyword>
<evidence type="ECO:0000259" key="6">
    <source>
        <dbReference type="Pfam" id="PF00155"/>
    </source>
</evidence>
<evidence type="ECO:0000313" key="8">
    <source>
        <dbReference type="Proteomes" id="UP000682358"/>
    </source>
</evidence>
<dbReference type="AlphaFoldDB" id="A0AAJ4TJQ9"/>
<gene>
    <name evidence="7" type="ORF">KOF27_08670</name>
</gene>
<evidence type="ECO:0000256" key="3">
    <source>
        <dbReference type="ARBA" id="ARBA00022679"/>
    </source>
</evidence>
<protein>
    <submittedName>
        <fullName evidence="7">Aminotransferase class I/II-fold pyridoxal phosphate-dependent enzyme</fullName>
    </submittedName>
</protein>
<dbReference type="PANTHER" id="PTHR43643:SF3">
    <property type="entry name" value="HISTIDINOL-PHOSPHATE AMINOTRANSFERASE"/>
    <property type="match status" value="1"/>
</dbReference>
<evidence type="ECO:0000313" key="7">
    <source>
        <dbReference type="EMBL" id="QWQ22362.1"/>
    </source>
</evidence>
<evidence type="ECO:0000256" key="5">
    <source>
        <dbReference type="SAM" id="SignalP"/>
    </source>
</evidence>